<dbReference type="AlphaFoldDB" id="A0A0A9TI18"/>
<sequence>MKNFYLLLPKPFSPVSLRTPGRITLGTQAVCFRSNNSTAQLIPLFV</sequence>
<name>A0A0A9TI18_ARUDO</name>
<organism evidence="1">
    <name type="scientific">Arundo donax</name>
    <name type="common">Giant reed</name>
    <name type="synonym">Donax arundinaceus</name>
    <dbReference type="NCBI Taxonomy" id="35708"/>
    <lineage>
        <taxon>Eukaryota</taxon>
        <taxon>Viridiplantae</taxon>
        <taxon>Streptophyta</taxon>
        <taxon>Embryophyta</taxon>
        <taxon>Tracheophyta</taxon>
        <taxon>Spermatophyta</taxon>
        <taxon>Magnoliopsida</taxon>
        <taxon>Liliopsida</taxon>
        <taxon>Poales</taxon>
        <taxon>Poaceae</taxon>
        <taxon>PACMAD clade</taxon>
        <taxon>Arundinoideae</taxon>
        <taxon>Arundineae</taxon>
        <taxon>Arundo</taxon>
    </lineage>
</organism>
<dbReference type="EMBL" id="GBRH01231041">
    <property type="protein sequence ID" value="JAD66854.1"/>
    <property type="molecule type" value="Transcribed_RNA"/>
</dbReference>
<reference evidence="1" key="2">
    <citation type="journal article" date="2015" name="Data Brief">
        <title>Shoot transcriptome of the giant reed, Arundo donax.</title>
        <authorList>
            <person name="Barrero R.A."/>
            <person name="Guerrero F.D."/>
            <person name="Moolhuijzen P."/>
            <person name="Goolsby J.A."/>
            <person name="Tidwell J."/>
            <person name="Bellgard S.E."/>
            <person name="Bellgard M.I."/>
        </authorList>
    </citation>
    <scope>NUCLEOTIDE SEQUENCE</scope>
    <source>
        <tissue evidence="1">Shoot tissue taken approximately 20 cm above the soil surface</tissue>
    </source>
</reference>
<accession>A0A0A9TI18</accession>
<protein>
    <submittedName>
        <fullName evidence="1">Uncharacterized protein</fullName>
    </submittedName>
</protein>
<reference evidence="1" key="1">
    <citation type="submission" date="2014-09" db="EMBL/GenBank/DDBJ databases">
        <authorList>
            <person name="Magalhaes I.L.F."/>
            <person name="Oliveira U."/>
            <person name="Santos F.R."/>
            <person name="Vidigal T.H.D.A."/>
            <person name="Brescovit A.D."/>
            <person name="Santos A.J."/>
        </authorList>
    </citation>
    <scope>NUCLEOTIDE SEQUENCE</scope>
    <source>
        <tissue evidence="1">Shoot tissue taken approximately 20 cm above the soil surface</tissue>
    </source>
</reference>
<proteinExistence type="predicted"/>
<evidence type="ECO:0000313" key="1">
    <source>
        <dbReference type="EMBL" id="JAD66854.1"/>
    </source>
</evidence>